<dbReference type="OrthoDB" id="8724542at2"/>
<proteinExistence type="predicted"/>
<evidence type="ECO:0000313" key="3">
    <source>
        <dbReference type="Proteomes" id="UP000198728"/>
    </source>
</evidence>
<sequence>MGLKITALTVGVLMLAGCAAEMSDPIVDPGYAPPPPAPTVEPIQPSAPVAVTPLTEGGVDPALEMVEVDPYNEVREGAGGLTERLPDTCRLDQVQQYQGQSAAAVEGAGLGMPYRVIGPSDIVTQEYNPTRVNFFLNTGGTVDRISCG</sequence>
<name>A0A1I1NW81_9RHOB</name>
<dbReference type="PROSITE" id="PS51257">
    <property type="entry name" value="PROKAR_LIPOPROTEIN"/>
    <property type="match status" value="1"/>
</dbReference>
<dbReference type="Gene3D" id="3.30.10.10">
    <property type="entry name" value="Trypsin Inhibitor V, subunit A"/>
    <property type="match status" value="1"/>
</dbReference>
<dbReference type="Pfam" id="PF11720">
    <property type="entry name" value="Inhibitor_I78"/>
    <property type="match status" value="1"/>
</dbReference>
<accession>A0A1I1NW81</accession>
<dbReference type="AlphaFoldDB" id="A0A1I1NW81"/>
<reference evidence="2 3" key="1">
    <citation type="submission" date="2016-10" db="EMBL/GenBank/DDBJ databases">
        <authorList>
            <person name="de Groot N.N."/>
        </authorList>
    </citation>
    <scope>NUCLEOTIDE SEQUENCE [LARGE SCALE GENOMIC DNA]</scope>
    <source>
        <strain evidence="2 3">DSM 19548</strain>
    </source>
</reference>
<keyword evidence="3" id="KW-1185">Reference proteome</keyword>
<keyword evidence="1" id="KW-0732">Signal</keyword>
<dbReference type="RefSeq" id="WP_093362122.1">
    <property type="nucleotide sequence ID" value="NZ_FOLG01000013.1"/>
</dbReference>
<dbReference type="InterPro" id="IPR021719">
    <property type="entry name" value="Prot_inh_I78"/>
</dbReference>
<dbReference type="Proteomes" id="UP000198728">
    <property type="component" value="Unassembled WGS sequence"/>
</dbReference>
<protein>
    <submittedName>
        <fullName evidence="2">Peptidase inhibitor I78 family protein</fullName>
    </submittedName>
</protein>
<feature type="signal peptide" evidence="1">
    <location>
        <begin position="1"/>
        <end position="19"/>
    </location>
</feature>
<evidence type="ECO:0000256" key="1">
    <source>
        <dbReference type="SAM" id="SignalP"/>
    </source>
</evidence>
<organism evidence="2 3">
    <name type="scientific">Tropicimonas isoalkanivorans</name>
    <dbReference type="NCBI Taxonomy" id="441112"/>
    <lineage>
        <taxon>Bacteria</taxon>
        <taxon>Pseudomonadati</taxon>
        <taxon>Pseudomonadota</taxon>
        <taxon>Alphaproteobacteria</taxon>
        <taxon>Rhodobacterales</taxon>
        <taxon>Roseobacteraceae</taxon>
        <taxon>Tropicimonas</taxon>
    </lineage>
</organism>
<evidence type="ECO:0000313" key="2">
    <source>
        <dbReference type="EMBL" id="SFD01715.1"/>
    </source>
</evidence>
<feature type="chain" id="PRO_5011475376" evidence="1">
    <location>
        <begin position="20"/>
        <end position="148"/>
    </location>
</feature>
<dbReference type="EMBL" id="FOLG01000013">
    <property type="protein sequence ID" value="SFD01715.1"/>
    <property type="molecule type" value="Genomic_DNA"/>
</dbReference>
<gene>
    <name evidence="2" type="ORF">SAMN04488094_11343</name>
</gene>